<dbReference type="PANTHER" id="PTHR46696">
    <property type="entry name" value="P450, PUTATIVE (EUROFUNG)-RELATED"/>
    <property type="match status" value="1"/>
</dbReference>
<accession>A0A2U3NT38</accession>
<name>A0A2U3NT38_9MYCO</name>
<dbReference type="SUPFAM" id="SSF48264">
    <property type="entry name" value="Cytochrome P450"/>
    <property type="match status" value="1"/>
</dbReference>
<comment type="similarity">
    <text evidence="2">Belongs to the cytochrome P450 family.</text>
</comment>
<dbReference type="AlphaFoldDB" id="A0A2U3NT38"/>
<dbReference type="PRINTS" id="PR00359">
    <property type="entry name" value="BP450"/>
</dbReference>
<dbReference type="FunFam" id="1.10.630.10:FF:000018">
    <property type="entry name" value="Cytochrome P450 monooxygenase"/>
    <property type="match status" value="1"/>
</dbReference>
<evidence type="ECO:0000256" key="4">
    <source>
        <dbReference type="ARBA" id="ARBA00022723"/>
    </source>
</evidence>
<keyword evidence="7" id="KW-0503">Monooxygenase</keyword>
<dbReference type="STRING" id="1841860.GCA_900157375_02477"/>
<evidence type="ECO:0000313" key="9">
    <source>
        <dbReference type="Proteomes" id="UP000240988"/>
    </source>
</evidence>
<dbReference type="GO" id="GO:0006707">
    <property type="term" value="P:cholesterol catabolic process"/>
    <property type="evidence" value="ECO:0007669"/>
    <property type="project" value="TreeGrafter"/>
</dbReference>
<dbReference type="InterPro" id="IPR002397">
    <property type="entry name" value="Cyt_P450_B"/>
</dbReference>
<comment type="cofactor">
    <cofactor evidence="1">
        <name>heme</name>
        <dbReference type="ChEBI" id="CHEBI:30413"/>
    </cofactor>
</comment>
<keyword evidence="4" id="KW-0479">Metal-binding</keyword>
<keyword evidence="6" id="KW-0408">Iron</keyword>
<sequence length="398" mass="44595">MQSQLTFDPYSEEFFAQPHEIYRRMRAEAPVYYHEDLDFYALTRYEDVAAAARDFQTYSSAGGLDLAMMRSGEEPPKAILYMDPPEHGRMRGLVNKAFTPRAVEAQRATVIEVVRRCLESADPRRFDVVQEFSAIFPGEVITCMVGVPPADRQQFREWVQVALSYQPGQTAPDETTLTMLLNAAAYCYNLVLERRTQPQDDMISTLIAAEIQNEHGETTSLADDEITVFAMLVGGAGTETVTKLVANAVAAFARHPDQWQKLLDDRTKIPAAVEEVLRYDSPVLYTLRKTTRVVTVQGVTIPAGKPVFLCEVAANRDPDVFPDPDVFDIDRDHRRAQQLALGYGVHSCLGAALGRMETAIALDHLLDFMPRYEVIWDECRRVNASTVAGWGQLPVRVG</sequence>
<dbReference type="EMBL" id="FUFA01000004">
    <property type="protein sequence ID" value="SPM34654.1"/>
    <property type="molecule type" value="Genomic_DNA"/>
</dbReference>
<dbReference type="Proteomes" id="UP000240988">
    <property type="component" value="Unassembled WGS sequence"/>
</dbReference>
<protein>
    <submittedName>
        <fullName evidence="8">Cytochrome P450</fullName>
    </submittedName>
</protein>
<evidence type="ECO:0000256" key="1">
    <source>
        <dbReference type="ARBA" id="ARBA00001971"/>
    </source>
</evidence>
<dbReference type="OrthoDB" id="4517311at2"/>
<reference evidence="8 9" key="1">
    <citation type="submission" date="2017-01" db="EMBL/GenBank/DDBJ databases">
        <authorList>
            <consortium name="Urmite Genomes"/>
        </authorList>
    </citation>
    <scope>NUCLEOTIDE SEQUENCE [LARGE SCALE GENOMIC DNA]</scope>
    <source>
        <strain evidence="8 9">AB57</strain>
    </source>
</reference>
<dbReference type="Pfam" id="PF00067">
    <property type="entry name" value="p450"/>
    <property type="match status" value="1"/>
</dbReference>
<dbReference type="PANTHER" id="PTHR46696:SF4">
    <property type="entry name" value="BIOTIN BIOSYNTHESIS CYTOCHROME P450"/>
    <property type="match status" value="1"/>
</dbReference>
<evidence type="ECO:0000313" key="8">
    <source>
        <dbReference type="EMBL" id="SPM34654.1"/>
    </source>
</evidence>
<dbReference type="GO" id="GO:0020037">
    <property type="term" value="F:heme binding"/>
    <property type="evidence" value="ECO:0007669"/>
    <property type="project" value="InterPro"/>
</dbReference>
<dbReference type="InterPro" id="IPR001128">
    <property type="entry name" value="Cyt_P450"/>
</dbReference>
<gene>
    <name evidence="8" type="ORF">MRAB57_2474</name>
</gene>
<evidence type="ECO:0000256" key="6">
    <source>
        <dbReference type="ARBA" id="ARBA00023004"/>
    </source>
</evidence>
<keyword evidence="5" id="KW-0560">Oxidoreductase</keyword>
<evidence type="ECO:0000256" key="7">
    <source>
        <dbReference type="ARBA" id="ARBA00023033"/>
    </source>
</evidence>
<keyword evidence="9" id="KW-1185">Reference proteome</keyword>
<organism evidence="8 9">
    <name type="scientific">Mycobacterium rhizamassiliense</name>
    <dbReference type="NCBI Taxonomy" id="1841860"/>
    <lineage>
        <taxon>Bacteria</taxon>
        <taxon>Bacillati</taxon>
        <taxon>Actinomycetota</taxon>
        <taxon>Actinomycetes</taxon>
        <taxon>Mycobacteriales</taxon>
        <taxon>Mycobacteriaceae</taxon>
        <taxon>Mycobacterium</taxon>
    </lineage>
</organism>
<evidence type="ECO:0000256" key="5">
    <source>
        <dbReference type="ARBA" id="ARBA00023002"/>
    </source>
</evidence>
<dbReference type="GO" id="GO:0008395">
    <property type="term" value="F:steroid hydroxylase activity"/>
    <property type="evidence" value="ECO:0007669"/>
    <property type="project" value="TreeGrafter"/>
</dbReference>
<dbReference type="InterPro" id="IPR036396">
    <property type="entry name" value="Cyt_P450_sf"/>
</dbReference>
<evidence type="ECO:0000256" key="3">
    <source>
        <dbReference type="ARBA" id="ARBA00022617"/>
    </source>
</evidence>
<dbReference type="GO" id="GO:0005506">
    <property type="term" value="F:iron ion binding"/>
    <property type="evidence" value="ECO:0007669"/>
    <property type="project" value="InterPro"/>
</dbReference>
<keyword evidence="3" id="KW-0349">Heme</keyword>
<proteinExistence type="inferred from homology"/>
<dbReference type="GO" id="GO:0036199">
    <property type="term" value="F:cholest-4-en-3-one 26-monooxygenase activity"/>
    <property type="evidence" value="ECO:0007669"/>
    <property type="project" value="TreeGrafter"/>
</dbReference>
<dbReference type="RefSeq" id="WP_077087820.1">
    <property type="nucleotide sequence ID" value="NZ_LT721901.1"/>
</dbReference>
<evidence type="ECO:0000256" key="2">
    <source>
        <dbReference type="ARBA" id="ARBA00010617"/>
    </source>
</evidence>
<dbReference type="Gene3D" id="1.10.630.10">
    <property type="entry name" value="Cytochrome P450"/>
    <property type="match status" value="1"/>
</dbReference>